<proteinExistence type="predicted"/>
<reference evidence="1" key="1">
    <citation type="submission" date="2020-11" db="EMBL/GenBank/DDBJ databases">
        <authorList>
            <person name="Tran Van P."/>
        </authorList>
    </citation>
    <scope>NUCLEOTIDE SEQUENCE</scope>
</reference>
<name>A0A7R9J7C3_TIMCA</name>
<sequence>MGYEGTNEKRIILMKCSQACVELEWEAKDNNGYCYWFQGHHKLLQSVWTEVLELRNLSNFPSIALLVDNWLVATGKAASSLFLYEEGNDSDVSSVATP</sequence>
<accession>A0A7R9J7C3</accession>
<dbReference type="EMBL" id="OE182018">
    <property type="protein sequence ID" value="CAD7574008.1"/>
    <property type="molecule type" value="Genomic_DNA"/>
</dbReference>
<organism evidence="1">
    <name type="scientific">Timema californicum</name>
    <name type="common">California timema</name>
    <name type="synonym">Walking stick</name>
    <dbReference type="NCBI Taxonomy" id="61474"/>
    <lineage>
        <taxon>Eukaryota</taxon>
        <taxon>Metazoa</taxon>
        <taxon>Ecdysozoa</taxon>
        <taxon>Arthropoda</taxon>
        <taxon>Hexapoda</taxon>
        <taxon>Insecta</taxon>
        <taxon>Pterygota</taxon>
        <taxon>Neoptera</taxon>
        <taxon>Polyneoptera</taxon>
        <taxon>Phasmatodea</taxon>
        <taxon>Timematodea</taxon>
        <taxon>Timematoidea</taxon>
        <taxon>Timematidae</taxon>
        <taxon>Timema</taxon>
    </lineage>
</organism>
<dbReference type="AlphaFoldDB" id="A0A7R9J7C3"/>
<protein>
    <submittedName>
        <fullName evidence="1">(California timema) hypothetical protein</fullName>
    </submittedName>
</protein>
<evidence type="ECO:0000313" key="1">
    <source>
        <dbReference type="EMBL" id="CAD7574008.1"/>
    </source>
</evidence>
<gene>
    <name evidence="1" type="ORF">TCMB3V08_LOCUS6628</name>
</gene>